<evidence type="ECO:0000259" key="1">
    <source>
        <dbReference type="SMART" id="SM00642"/>
    </source>
</evidence>
<comment type="caution">
    <text evidence="2">The sequence shown here is derived from an EMBL/GenBank/DDBJ whole genome shotgun (WGS) entry which is preliminary data.</text>
</comment>
<accession>A0A7X2TMS5</accession>
<dbReference type="SUPFAM" id="SSF51445">
    <property type="entry name" value="(Trans)glycosidases"/>
    <property type="match status" value="1"/>
</dbReference>
<dbReference type="Proteomes" id="UP000466864">
    <property type="component" value="Unassembled WGS sequence"/>
</dbReference>
<dbReference type="Gene3D" id="3.20.20.80">
    <property type="entry name" value="Glycosidases"/>
    <property type="match status" value="1"/>
</dbReference>
<name>A0A7X2TMS5_9FIRM</name>
<dbReference type="InterPro" id="IPR041331">
    <property type="entry name" value="Bac_A_amyl_C"/>
</dbReference>
<dbReference type="InterPro" id="IPR013780">
    <property type="entry name" value="Glyco_hydro_b"/>
</dbReference>
<dbReference type="SMART" id="SM00642">
    <property type="entry name" value="Aamy"/>
    <property type="match status" value="1"/>
</dbReference>
<organism evidence="2 3">
    <name type="scientific">Bilifractor porci</name>
    <dbReference type="NCBI Taxonomy" id="2606636"/>
    <lineage>
        <taxon>Bacteria</taxon>
        <taxon>Bacillati</taxon>
        <taxon>Bacillota</taxon>
        <taxon>Clostridia</taxon>
        <taxon>Lachnospirales</taxon>
        <taxon>Lachnospiraceae</taxon>
        <taxon>Bilifractor</taxon>
    </lineage>
</organism>
<dbReference type="CDD" id="cd11313">
    <property type="entry name" value="AmyAc_arch_bac_AmyA"/>
    <property type="match status" value="1"/>
</dbReference>
<feature type="domain" description="Glycosyl hydrolase family 13 catalytic" evidence="1">
    <location>
        <begin position="16"/>
        <end position="346"/>
    </location>
</feature>
<dbReference type="InterPro" id="IPR017853">
    <property type="entry name" value="GH"/>
</dbReference>
<dbReference type="GO" id="GO:0005975">
    <property type="term" value="P:carbohydrate metabolic process"/>
    <property type="evidence" value="ECO:0007669"/>
    <property type="project" value="InterPro"/>
</dbReference>
<keyword evidence="3" id="KW-1185">Reference proteome</keyword>
<dbReference type="Pfam" id="PF00128">
    <property type="entry name" value="Alpha-amylase"/>
    <property type="match status" value="2"/>
</dbReference>
<dbReference type="InterPro" id="IPR006047">
    <property type="entry name" value="GH13_cat_dom"/>
</dbReference>
<dbReference type="PANTHER" id="PTHR47786:SF2">
    <property type="entry name" value="GLYCOSYL HYDROLASE FAMILY 13 CATALYTIC DOMAIN-CONTAINING PROTEIN"/>
    <property type="match status" value="1"/>
</dbReference>
<dbReference type="EMBL" id="VUMV01000001">
    <property type="protein sequence ID" value="MST80785.1"/>
    <property type="molecule type" value="Genomic_DNA"/>
</dbReference>
<dbReference type="PANTHER" id="PTHR47786">
    <property type="entry name" value="ALPHA-1,4-GLUCAN:MALTOSE-1-PHOSPHATE MALTOSYLTRANSFERASE"/>
    <property type="match status" value="1"/>
</dbReference>
<protein>
    <submittedName>
        <fullName evidence="2">Alpha-amylase</fullName>
    </submittedName>
</protein>
<dbReference type="AlphaFoldDB" id="A0A7X2TMS5"/>
<sequence length="426" mass="49055">MAEKTNLDLRNRVMYMVFVRNYSREGTFRRLQEDLPRIQSLGVDYIWLLPIQPLGVKNRKGTLGSPYAIRDYRAVNPEYGTMEDLRALTDAIHELGMKCILDVVYNHTSPDSVLAAEHPEWFYHKEDGSLGNRIGDWSDIVDLDYSHPELWDYQIETLKMWAEYFDGFRCDVAPMVPLSFWLKAREEVEKVHPGMVWIAESVEPRFILWNRERGIPVSSDSELYQAFDICYDYDISKEMSDAMLGKAPLSVYLEAMNRQEWIYGQNYIKLRNLENHDRNRAAALIPNEQALRSWTAFLYFAKGTTLLYAGQEKGVTHHPSLFDRDTVDWKGTADLTEEIRLLSGLKRKDRVFREGAFSVSTPDEKNIVASYVCGEEKLTGIFPLHGAASVSVQLPDGTYRNLYSGKNADVYENVIMTDGEPVIIRT</sequence>
<gene>
    <name evidence="2" type="ORF">FYJ60_00340</name>
</gene>
<dbReference type="Pfam" id="PF18612">
    <property type="entry name" value="Bac_A_amyl_C"/>
    <property type="match status" value="1"/>
</dbReference>
<evidence type="ECO:0000313" key="3">
    <source>
        <dbReference type="Proteomes" id="UP000466864"/>
    </source>
</evidence>
<dbReference type="Gene3D" id="2.60.40.1180">
    <property type="entry name" value="Golgi alpha-mannosidase II"/>
    <property type="match status" value="1"/>
</dbReference>
<evidence type="ECO:0000313" key="2">
    <source>
        <dbReference type="EMBL" id="MST80785.1"/>
    </source>
</evidence>
<proteinExistence type="predicted"/>
<reference evidence="2 3" key="1">
    <citation type="submission" date="2019-08" db="EMBL/GenBank/DDBJ databases">
        <title>In-depth cultivation of the pig gut microbiome towards novel bacterial diversity and tailored functional studies.</title>
        <authorList>
            <person name="Wylensek D."/>
            <person name="Hitch T.C.A."/>
            <person name="Clavel T."/>
        </authorList>
    </citation>
    <scope>NUCLEOTIDE SEQUENCE [LARGE SCALE GENOMIC DNA]</scope>
    <source>
        <strain evidence="2 3">Oil+RF-744-WCA-WT-13</strain>
    </source>
</reference>